<comment type="similarity">
    <text evidence="1">Belongs to the peptidase S58 family.</text>
</comment>
<dbReference type="AlphaFoldDB" id="A0A939RVG9"/>
<dbReference type="GO" id="GO:0004177">
    <property type="term" value="F:aminopeptidase activity"/>
    <property type="evidence" value="ECO:0007669"/>
    <property type="project" value="TreeGrafter"/>
</dbReference>
<dbReference type="Pfam" id="PF03576">
    <property type="entry name" value="Peptidase_S58"/>
    <property type="match status" value="1"/>
</dbReference>
<dbReference type="PANTHER" id="PTHR36512:SF3">
    <property type="entry name" value="BLR5678 PROTEIN"/>
    <property type="match status" value="1"/>
</dbReference>
<sequence length="331" mass="32729">MSSSITDVPGLRVGQVHRTGDGWLTGVTVVLPPPGTVAGVDVRGGGPGTHETDALDPRTLVPTADAVVLTGGSAYGLVAAHGAQRWCAEQGRGFPVSEVPGEVVPIVPAAAIFDLGRGGRFDARPDEQMGYDAAAAAGASPEHAVVERGNVGAGTGAAIARQSHKGGVGTASVRLSGPWSDVVVGAIVVVNAAGAPTSGRPSAGPDAGSTVTGPPGGAMPAPPLNTTLAVVATNAALDPAETSRTATTAHDGMARALDPVHTLADGDTVFALATGQVALPAPDDRAARVGALVEIQAAAARAVELAVLDGVRSATAVRTERVELPVWPGVT</sequence>
<protein>
    <submittedName>
        <fullName evidence="3">P1 family peptidase</fullName>
    </submittedName>
</protein>
<proteinExistence type="inferred from homology"/>
<evidence type="ECO:0000313" key="4">
    <source>
        <dbReference type="Proteomes" id="UP000664209"/>
    </source>
</evidence>
<dbReference type="EMBL" id="JAGEMK010000002">
    <property type="protein sequence ID" value="MBO1751121.1"/>
    <property type="molecule type" value="Genomic_DNA"/>
</dbReference>
<accession>A0A939RVG9</accession>
<reference evidence="3" key="1">
    <citation type="submission" date="2021-03" db="EMBL/GenBank/DDBJ databases">
        <title>Actinotalea soli sp. nov., isolated from soil.</title>
        <authorList>
            <person name="Ping W."/>
            <person name="Zhang J."/>
        </authorList>
    </citation>
    <scope>NUCLEOTIDE SEQUENCE</scope>
    <source>
        <strain evidence="3">BY-33</strain>
    </source>
</reference>
<keyword evidence="4" id="KW-1185">Reference proteome</keyword>
<dbReference type="PANTHER" id="PTHR36512">
    <property type="entry name" value="D-AMINOPEPTIDASE"/>
    <property type="match status" value="1"/>
</dbReference>
<dbReference type="Proteomes" id="UP000664209">
    <property type="component" value="Unassembled WGS sequence"/>
</dbReference>
<dbReference type="RefSeq" id="WP_208054808.1">
    <property type="nucleotide sequence ID" value="NZ_JAGEMK010000002.1"/>
</dbReference>
<feature type="region of interest" description="Disordered" evidence="2">
    <location>
        <begin position="195"/>
        <end position="222"/>
    </location>
</feature>
<name>A0A939RVG9_9CELL</name>
<dbReference type="Gene3D" id="3.60.70.12">
    <property type="entry name" value="L-amino peptidase D-ALA esterase/amidase"/>
    <property type="match status" value="1"/>
</dbReference>
<dbReference type="SUPFAM" id="SSF56266">
    <property type="entry name" value="DmpA/ArgJ-like"/>
    <property type="match status" value="1"/>
</dbReference>
<evidence type="ECO:0000256" key="2">
    <source>
        <dbReference type="SAM" id="MobiDB-lite"/>
    </source>
</evidence>
<dbReference type="InterPro" id="IPR005321">
    <property type="entry name" value="Peptidase_S58_DmpA"/>
</dbReference>
<evidence type="ECO:0000256" key="1">
    <source>
        <dbReference type="ARBA" id="ARBA00007068"/>
    </source>
</evidence>
<dbReference type="InterPro" id="IPR016117">
    <property type="entry name" value="ArgJ-like_dom_sf"/>
</dbReference>
<dbReference type="CDD" id="cd02252">
    <property type="entry name" value="nylC_like"/>
    <property type="match status" value="1"/>
</dbReference>
<evidence type="ECO:0000313" key="3">
    <source>
        <dbReference type="EMBL" id="MBO1751121.1"/>
    </source>
</evidence>
<gene>
    <name evidence="3" type="ORF">J4G33_04820</name>
</gene>
<comment type="caution">
    <text evidence="3">The sequence shown here is derived from an EMBL/GenBank/DDBJ whole genome shotgun (WGS) entry which is preliminary data.</text>
</comment>
<organism evidence="3 4">
    <name type="scientific">Actinotalea soli</name>
    <dbReference type="NCBI Taxonomy" id="2819234"/>
    <lineage>
        <taxon>Bacteria</taxon>
        <taxon>Bacillati</taxon>
        <taxon>Actinomycetota</taxon>
        <taxon>Actinomycetes</taxon>
        <taxon>Micrococcales</taxon>
        <taxon>Cellulomonadaceae</taxon>
        <taxon>Actinotalea</taxon>
    </lineage>
</organism>